<keyword evidence="7" id="KW-1185">Reference proteome</keyword>
<dbReference type="PRINTS" id="PR00689">
    <property type="entry name" value="ACOABINDINGP"/>
</dbReference>
<dbReference type="InterPro" id="IPR002110">
    <property type="entry name" value="Ankyrin_rpt"/>
</dbReference>
<keyword evidence="2" id="KW-0677">Repeat</keyword>
<evidence type="ECO:0000313" key="8">
    <source>
        <dbReference type="WBParaSite" id="MBELARI_LOCUS5195"/>
    </source>
</evidence>
<dbReference type="SUPFAM" id="SSF47027">
    <property type="entry name" value="Acyl-CoA binding protein"/>
    <property type="match status" value="1"/>
</dbReference>
<dbReference type="PROSITE" id="PS50088">
    <property type="entry name" value="ANK_REPEAT"/>
    <property type="match status" value="2"/>
</dbReference>
<feature type="repeat" description="ANK" evidence="5">
    <location>
        <begin position="184"/>
        <end position="216"/>
    </location>
</feature>
<dbReference type="Gene3D" id="1.20.80.10">
    <property type="match status" value="1"/>
</dbReference>
<organism evidence="7 8">
    <name type="scientific">Mesorhabditis belari</name>
    <dbReference type="NCBI Taxonomy" id="2138241"/>
    <lineage>
        <taxon>Eukaryota</taxon>
        <taxon>Metazoa</taxon>
        <taxon>Ecdysozoa</taxon>
        <taxon>Nematoda</taxon>
        <taxon>Chromadorea</taxon>
        <taxon>Rhabditida</taxon>
        <taxon>Rhabditina</taxon>
        <taxon>Rhabditomorpha</taxon>
        <taxon>Rhabditoidea</taxon>
        <taxon>Rhabditidae</taxon>
        <taxon>Mesorhabditinae</taxon>
        <taxon>Mesorhabditis</taxon>
    </lineage>
</organism>
<dbReference type="Proteomes" id="UP000887575">
    <property type="component" value="Unassembled WGS sequence"/>
</dbReference>
<evidence type="ECO:0000313" key="7">
    <source>
        <dbReference type="Proteomes" id="UP000887575"/>
    </source>
</evidence>
<dbReference type="Pfam" id="PF00887">
    <property type="entry name" value="ACBP"/>
    <property type="match status" value="1"/>
</dbReference>
<dbReference type="SMART" id="SM00248">
    <property type="entry name" value="ANK"/>
    <property type="match status" value="2"/>
</dbReference>
<dbReference type="PANTHER" id="PTHR24119:SF0">
    <property type="entry name" value="ACYL-COA-BINDING DOMAIN-CONTAINING PROTEIN 6"/>
    <property type="match status" value="1"/>
</dbReference>
<dbReference type="AlphaFoldDB" id="A0AAF3FH47"/>
<dbReference type="InterPro" id="IPR000582">
    <property type="entry name" value="Acyl-CoA-binding_protein"/>
</dbReference>
<dbReference type="InterPro" id="IPR036770">
    <property type="entry name" value="Ankyrin_rpt-contain_sf"/>
</dbReference>
<feature type="repeat" description="ANK" evidence="5">
    <location>
        <begin position="217"/>
        <end position="249"/>
    </location>
</feature>
<proteinExistence type="predicted"/>
<evidence type="ECO:0000256" key="3">
    <source>
        <dbReference type="ARBA" id="ARBA00023043"/>
    </source>
</evidence>
<dbReference type="PANTHER" id="PTHR24119">
    <property type="entry name" value="ACYL-COA-BINDING DOMAIN-CONTAINING PROTEIN 6"/>
    <property type="match status" value="1"/>
</dbReference>
<name>A0AAF3FH47_9BILA</name>
<evidence type="ECO:0000256" key="5">
    <source>
        <dbReference type="PROSITE-ProRule" id="PRU00023"/>
    </source>
</evidence>
<dbReference type="PROSITE" id="PS51228">
    <property type="entry name" value="ACB_2"/>
    <property type="match status" value="1"/>
</dbReference>
<evidence type="ECO:0000259" key="6">
    <source>
        <dbReference type="PROSITE" id="PS51228"/>
    </source>
</evidence>
<evidence type="ECO:0000256" key="1">
    <source>
        <dbReference type="ARBA" id="ARBA00018419"/>
    </source>
</evidence>
<sequence>MFVALVHRWWNSGKPTSSSALNSNIDVTTLDEKEINSYFNSAASFLPSITDRVNEQVLLRLYGLYKLATMGPPTSEDKPSFYDVRGKKKFQAWSDLKGLSPRDAMGEYILEIDSLGLGWNPNVSVNRQTFGKLPSRPAVEEPEETKVETTEALWFLSCQNDDLEVAERLLANDSNLLNMADKVTELTALHWAIDKGSKNVAKWLIDCGADVDIQDPDGNTPLHYAAYCTQYEIAQHLLAHGANSTIRNEDDSTPQECAENDDLKVLLAVDLNVTQRSKR</sequence>
<dbReference type="GO" id="GO:0000062">
    <property type="term" value="F:fatty-acyl-CoA binding"/>
    <property type="evidence" value="ECO:0007669"/>
    <property type="project" value="InterPro"/>
</dbReference>
<keyword evidence="4" id="KW-0446">Lipid-binding</keyword>
<feature type="domain" description="ACB" evidence="6">
    <location>
        <begin position="35"/>
        <end position="121"/>
    </location>
</feature>
<evidence type="ECO:0000256" key="2">
    <source>
        <dbReference type="ARBA" id="ARBA00022737"/>
    </source>
</evidence>
<dbReference type="WBParaSite" id="MBELARI_LOCUS5195">
    <property type="protein sequence ID" value="MBELARI_LOCUS5195"/>
    <property type="gene ID" value="MBELARI_LOCUS5195"/>
</dbReference>
<reference evidence="8" key="1">
    <citation type="submission" date="2024-02" db="UniProtKB">
        <authorList>
            <consortium name="WormBaseParasite"/>
        </authorList>
    </citation>
    <scope>IDENTIFICATION</scope>
</reference>
<dbReference type="PROSITE" id="PS50297">
    <property type="entry name" value="ANK_REP_REGION"/>
    <property type="match status" value="2"/>
</dbReference>
<evidence type="ECO:0000256" key="4">
    <source>
        <dbReference type="ARBA" id="ARBA00023121"/>
    </source>
</evidence>
<dbReference type="InterPro" id="IPR014352">
    <property type="entry name" value="FERM/acyl-CoA-bd_prot_sf"/>
</dbReference>
<dbReference type="Pfam" id="PF12796">
    <property type="entry name" value="Ank_2"/>
    <property type="match status" value="1"/>
</dbReference>
<dbReference type="SUPFAM" id="SSF48403">
    <property type="entry name" value="Ankyrin repeat"/>
    <property type="match status" value="1"/>
</dbReference>
<protein>
    <recommendedName>
        <fullName evidence="1">Acyl-CoA-binding domain-containing protein 6</fullName>
    </recommendedName>
</protein>
<accession>A0AAF3FH47</accession>
<dbReference type="InterPro" id="IPR035984">
    <property type="entry name" value="Acyl-CoA-binding_sf"/>
</dbReference>
<keyword evidence="3 5" id="KW-0040">ANK repeat</keyword>
<dbReference type="Gene3D" id="1.25.40.20">
    <property type="entry name" value="Ankyrin repeat-containing domain"/>
    <property type="match status" value="1"/>
</dbReference>